<feature type="domain" description="Bromo" evidence="5">
    <location>
        <begin position="924"/>
        <end position="994"/>
    </location>
</feature>
<feature type="compositionally biased region" description="Polar residues" evidence="4">
    <location>
        <begin position="117"/>
        <end position="127"/>
    </location>
</feature>
<dbReference type="InterPro" id="IPR013087">
    <property type="entry name" value="Znf_C2H2_type"/>
</dbReference>
<reference evidence="6" key="1">
    <citation type="journal article" date="2021" name="G3 (Bethesda)">
        <title>Genome and transcriptome analysis of the beet armyworm Spodoptera exigua reveals targets for pest control. .</title>
        <authorList>
            <person name="Simon S."/>
            <person name="Breeschoten T."/>
            <person name="Jansen H.J."/>
            <person name="Dirks R.P."/>
            <person name="Schranz M.E."/>
            <person name="Ros V.I.D."/>
        </authorList>
    </citation>
    <scope>NUCLEOTIDE SEQUENCE</scope>
    <source>
        <strain evidence="6">TB_SE_WUR_2020</strain>
    </source>
</reference>
<evidence type="ECO:0000256" key="2">
    <source>
        <dbReference type="PROSITE-ProRule" id="PRU00035"/>
    </source>
</evidence>
<evidence type="ECO:0000256" key="3">
    <source>
        <dbReference type="SAM" id="Coils"/>
    </source>
</evidence>
<gene>
    <name evidence="6" type="ORF">HF086_009646</name>
</gene>
<evidence type="ECO:0000256" key="4">
    <source>
        <dbReference type="SAM" id="MobiDB-lite"/>
    </source>
</evidence>
<dbReference type="InterPro" id="IPR001487">
    <property type="entry name" value="Bromodomain"/>
</dbReference>
<evidence type="ECO:0000256" key="1">
    <source>
        <dbReference type="ARBA" id="ARBA00023117"/>
    </source>
</evidence>
<keyword evidence="3" id="KW-0175">Coiled coil</keyword>
<dbReference type="PANTHER" id="PTHR46954:SF1">
    <property type="entry name" value="C2H2-TYPE DOMAIN-CONTAINING PROTEIN"/>
    <property type="match status" value="1"/>
</dbReference>
<dbReference type="SMART" id="SM00297">
    <property type="entry name" value="BROMO"/>
    <property type="match status" value="1"/>
</dbReference>
<evidence type="ECO:0000259" key="5">
    <source>
        <dbReference type="PROSITE" id="PS50014"/>
    </source>
</evidence>
<feature type="compositionally biased region" description="Polar residues" evidence="4">
    <location>
        <begin position="144"/>
        <end position="154"/>
    </location>
</feature>
<feature type="region of interest" description="Disordered" evidence="4">
    <location>
        <begin position="782"/>
        <end position="814"/>
    </location>
</feature>
<keyword evidence="1 2" id="KW-0103">Bromodomain</keyword>
<dbReference type="PANTHER" id="PTHR46954">
    <property type="entry name" value="C2H2-TYPE DOMAIN-CONTAINING PROTEIN"/>
    <property type="match status" value="1"/>
</dbReference>
<feature type="region of interest" description="Disordered" evidence="4">
    <location>
        <begin position="879"/>
        <end position="911"/>
    </location>
</feature>
<feature type="coiled-coil region" evidence="3">
    <location>
        <begin position="190"/>
        <end position="217"/>
    </location>
</feature>
<accession>A0A922MT10</accession>
<name>A0A922MT10_SPOEX</name>
<dbReference type="AlphaFoldDB" id="A0A922MT10"/>
<dbReference type="Gene3D" id="1.20.920.10">
    <property type="entry name" value="Bromodomain-like"/>
    <property type="match status" value="1"/>
</dbReference>
<dbReference type="PRINTS" id="PR00503">
    <property type="entry name" value="BROMODOMAIN"/>
</dbReference>
<comment type="caution">
    <text evidence="6">The sequence shown here is derived from an EMBL/GenBank/DDBJ whole genome shotgun (WGS) entry which is preliminary data.</text>
</comment>
<feature type="compositionally biased region" description="Basic and acidic residues" evidence="4">
    <location>
        <begin position="797"/>
        <end position="814"/>
    </location>
</feature>
<sequence>MFKVGDLYKDLFAEYKKGKKPSIAQKEFNELWANAKQKYSTKEEFVKWANDLLADYRRKHQAKKSSNILYYCSNSKKNASEKISVLPMTSNEPNLPVKLPTPAICVSPIGTEITDEGNVTTKSTSTGARKRKGEDLDCSDENSPDTPSASSSILQPVRATPAQDKLKNQISLLQMEFDLAVRRRDFLGATENETRDVTKLRREIDKCTKELRKKEQHMRHSQSHRLSIKSKIKLACNQSPIVADLLKARSAPGRPRLEEQQPQLLKTIVDLAMFGASAEERRRSEIVRSCRTLTDLHEKLKEHGFQISKSGTYLRLLPRNYTTLEDDKARVPIGLTAANKQAPLLMHVEYRVSLPDHDWVIAARHKLIPSVYAGCIIKGNDMGRAEAVTYSGPTYVAIRSGKHSSSTASTHAVDFNKLATLNNFKEIMRDEEGRLKPVVLISSDGGPDENPRYPKVISHAIHHFVKHDLDAIFIFTNAPGRSAFNRVERRMAPLSRELSGLILPHDFYGTHLDEQGRTKDHDLEKMNFQKAGEVLTEVWTNMVIDGHDVVAEYLEPDDTAESFVPDLPSLQWYSEHVRESQYLLQVVKCDDRACCGDLRSSLRSILPARFVIPPYPILQSSSGLCIPKPQEHDGKTFATFLLRRSLGITPTHEGFNKLPYDLYCPSLQKDRRQLMERTCQWCGLYFCTKKKVKEHVNSCHKQPNPSSNSVEMHNVRPSRILTRRSIGRSKEILCVATGYPKVIFRIYFVVDNKAFLYYLSHQKVPEGDWFCDVCKPKERAPRKRRKLYTEETEQEEPNSRNERSSLRGRGRELHQQLRPISTRQGLLRFVKKIIIGKGLSLHLWLSLALWDNTDKLTDILLADSDDSEYNVALVKLTKPASNSKESSKNQDQENTNERHSTGRRSKNSLTNGHHALQTLLRDVMKHKDCWPFYEPVSSEDVPDYLEVIDQPMDFSTIREKLESEQYSTDEDLLADAALVFLNCYTYNMDSHPVAKAGNRLEKYMNKRCAELELPSLPEIRLTEGDDSSSKSSKRPSPSSDEEAPQPKRAKLK</sequence>
<dbReference type="PROSITE" id="PS50014">
    <property type="entry name" value="BROMODOMAIN_2"/>
    <property type="match status" value="1"/>
</dbReference>
<feature type="compositionally biased region" description="Basic and acidic residues" evidence="4">
    <location>
        <begin position="885"/>
        <end position="900"/>
    </location>
</feature>
<dbReference type="Pfam" id="PF00439">
    <property type="entry name" value="Bromodomain"/>
    <property type="match status" value="1"/>
</dbReference>
<feature type="region of interest" description="Disordered" evidence="4">
    <location>
        <begin position="115"/>
        <end position="161"/>
    </location>
</feature>
<proteinExistence type="predicted"/>
<dbReference type="EMBL" id="JACEFF010000192">
    <property type="protein sequence ID" value="KAH9642282.1"/>
    <property type="molecule type" value="Genomic_DNA"/>
</dbReference>
<dbReference type="Proteomes" id="UP000814243">
    <property type="component" value="Unassembled WGS sequence"/>
</dbReference>
<evidence type="ECO:0000313" key="6">
    <source>
        <dbReference type="EMBL" id="KAH9642282.1"/>
    </source>
</evidence>
<feature type="region of interest" description="Disordered" evidence="4">
    <location>
        <begin position="1015"/>
        <end position="1052"/>
    </location>
</feature>
<evidence type="ECO:0000313" key="7">
    <source>
        <dbReference type="Proteomes" id="UP000814243"/>
    </source>
</evidence>
<organism evidence="6 7">
    <name type="scientific">Spodoptera exigua</name>
    <name type="common">Beet armyworm</name>
    <name type="synonym">Noctua fulgens</name>
    <dbReference type="NCBI Taxonomy" id="7107"/>
    <lineage>
        <taxon>Eukaryota</taxon>
        <taxon>Metazoa</taxon>
        <taxon>Ecdysozoa</taxon>
        <taxon>Arthropoda</taxon>
        <taxon>Hexapoda</taxon>
        <taxon>Insecta</taxon>
        <taxon>Pterygota</taxon>
        <taxon>Neoptera</taxon>
        <taxon>Endopterygota</taxon>
        <taxon>Lepidoptera</taxon>
        <taxon>Glossata</taxon>
        <taxon>Ditrysia</taxon>
        <taxon>Noctuoidea</taxon>
        <taxon>Noctuidae</taxon>
        <taxon>Amphipyrinae</taxon>
        <taxon>Spodoptera</taxon>
    </lineage>
</organism>
<dbReference type="InterPro" id="IPR036427">
    <property type="entry name" value="Bromodomain-like_sf"/>
</dbReference>
<dbReference type="SUPFAM" id="SSF47370">
    <property type="entry name" value="Bromodomain"/>
    <property type="match status" value="1"/>
</dbReference>
<protein>
    <recommendedName>
        <fullName evidence="5">Bromo domain-containing protein</fullName>
    </recommendedName>
</protein>
<dbReference type="PROSITE" id="PS00028">
    <property type="entry name" value="ZINC_FINGER_C2H2_1"/>
    <property type="match status" value="1"/>
</dbReference>